<protein>
    <recommendedName>
        <fullName evidence="6">Probable sugar-binding periplasmic protein</fullName>
    </recommendedName>
</protein>
<comment type="function">
    <text evidence="5">Part of a binding-protein-dependent transport system for a sugar.</text>
</comment>
<evidence type="ECO:0000256" key="6">
    <source>
        <dbReference type="ARBA" id="ARBA00049753"/>
    </source>
</evidence>
<feature type="signal peptide" evidence="7">
    <location>
        <begin position="1"/>
        <end position="24"/>
    </location>
</feature>
<organism evidence="8 9">
    <name type="scientific">Vibrio algarum</name>
    <dbReference type="NCBI Taxonomy" id="3020714"/>
    <lineage>
        <taxon>Bacteria</taxon>
        <taxon>Pseudomonadati</taxon>
        <taxon>Pseudomonadota</taxon>
        <taxon>Gammaproteobacteria</taxon>
        <taxon>Vibrionales</taxon>
        <taxon>Vibrionaceae</taxon>
        <taxon>Vibrio</taxon>
    </lineage>
</organism>
<comment type="caution">
    <text evidence="8">The sequence shown here is derived from an EMBL/GenBank/DDBJ whole genome shotgun (WGS) entry which is preliminary data.</text>
</comment>
<evidence type="ECO:0000313" key="9">
    <source>
        <dbReference type="Proteomes" id="UP001210678"/>
    </source>
</evidence>
<comment type="similarity">
    <text evidence="2">Belongs to the bacterial solute-binding protein 1 family.</text>
</comment>
<reference evidence="8 9" key="1">
    <citation type="submission" date="2023-01" db="EMBL/GenBank/DDBJ databases">
        <title>Vibrio sp. KJ40-1 sp.nov, isolated from marine algae.</title>
        <authorList>
            <person name="Butt M."/>
            <person name="Kim J.M.J."/>
            <person name="Jeon C.O.C."/>
        </authorList>
    </citation>
    <scope>NUCLEOTIDE SEQUENCE [LARGE SCALE GENOMIC DNA]</scope>
    <source>
        <strain evidence="8 9">KJ40-1</strain>
    </source>
</reference>
<evidence type="ECO:0000256" key="5">
    <source>
        <dbReference type="ARBA" id="ARBA00049629"/>
    </source>
</evidence>
<evidence type="ECO:0000256" key="7">
    <source>
        <dbReference type="SAM" id="SignalP"/>
    </source>
</evidence>
<dbReference type="PANTHER" id="PTHR43649:SF28">
    <property type="entry name" value="BINDING PROTEIN COMPONENT OF ABC SUGAR TRANSPORTER-RELATED"/>
    <property type="match status" value="1"/>
</dbReference>
<keyword evidence="4 7" id="KW-0732">Signal</keyword>
<evidence type="ECO:0000256" key="1">
    <source>
        <dbReference type="ARBA" id="ARBA00004418"/>
    </source>
</evidence>
<dbReference type="Gene3D" id="3.40.190.10">
    <property type="entry name" value="Periplasmic binding protein-like II"/>
    <property type="match status" value="2"/>
</dbReference>
<keyword evidence="9" id="KW-1185">Reference proteome</keyword>
<name>A0ABT4YQ36_9VIBR</name>
<sequence>MVINRVVSFLSLMGAMFTISSAFATEIEVLHWWTSGGEARSAELLQQGIESRGHIWKDFSVAGGGGQSAMMVLKARAVSGNPPTSAQIKGFDIQEWTKLGFLTSLDDIAIEGNWDSLLPKTISDTMKYEGRYVAAPVNIHRVNWLWVNPKVMEKVGVSIPRTWDEFFIAADAIKAAGYIPLAHGRQPWQDATVFESIALAMLGADDYYKAFVALDLDVLSGEKMVQVFSAFKKVRGYIDGDALGRDWNVATQMVMNGEAAMQIMGDWVKGELTVAGKVSGEDYVCVPAPGTDGMFSYNVDSFVFFKSHDPSRGQGQKELAKTIMSKSFQEAFNYSKGSLPARTDVSMARFDDCAFQSKTAFTMAEGSKNLLPSLSADMSTTSYIRDAMIDVISEFFTDEAADPNKAPERLAKAVKAAL</sequence>
<keyword evidence="3" id="KW-0813">Transport</keyword>
<feature type="chain" id="PRO_5045564636" description="Probable sugar-binding periplasmic protein" evidence="7">
    <location>
        <begin position="25"/>
        <end position="418"/>
    </location>
</feature>
<dbReference type="PANTHER" id="PTHR43649">
    <property type="entry name" value="ARABINOSE-BINDING PROTEIN-RELATED"/>
    <property type="match status" value="1"/>
</dbReference>
<dbReference type="SUPFAM" id="SSF53850">
    <property type="entry name" value="Periplasmic binding protein-like II"/>
    <property type="match status" value="1"/>
</dbReference>
<evidence type="ECO:0000256" key="4">
    <source>
        <dbReference type="ARBA" id="ARBA00022729"/>
    </source>
</evidence>
<dbReference type="InterPro" id="IPR050490">
    <property type="entry name" value="Bact_solute-bd_prot1"/>
</dbReference>
<dbReference type="InterPro" id="IPR006059">
    <property type="entry name" value="SBP"/>
</dbReference>
<evidence type="ECO:0000256" key="3">
    <source>
        <dbReference type="ARBA" id="ARBA00022448"/>
    </source>
</evidence>
<accession>A0ABT4YQ36</accession>
<proteinExistence type="inferred from homology"/>
<evidence type="ECO:0000313" key="8">
    <source>
        <dbReference type="EMBL" id="MDB1123149.1"/>
    </source>
</evidence>
<evidence type="ECO:0000256" key="2">
    <source>
        <dbReference type="ARBA" id="ARBA00008520"/>
    </source>
</evidence>
<dbReference type="EMBL" id="JAQLOI010000001">
    <property type="protein sequence ID" value="MDB1123149.1"/>
    <property type="molecule type" value="Genomic_DNA"/>
</dbReference>
<gene>
    <name evidence="8" type="ORF">PGX00_05450</name>
</gene>
<comment type="subcellular location">
    <subcellularLocation>
        <location evidence="1">Periplasm</location>
    </subcellularLocation>
</comment>
<dbReference type="Proteomes" id="UP001210678">
    <property type="component" value="Unassembled WGS sequence"/>
</dbReference>
<dbReference type="Pfam" id="PF01547">
    <property type="entry name" value="SBP_bac_1"/>
    <property type="match status" value="1"/>
</dbReference>
<dbReference type="RefSeq" id="WP_272137944.1">
    <property type="nucleotide sequence ID" value="NZ_JAQLOI010000001.1"/>
</dbReference>